<comment type="caution">
    <text evidence="1">The sequence shown here is derived from an EMBL/GenBank/DDBJ whole genome shotgun (WGS) entry which is preliminary data.</text>
</comment>
<proteinExistence type="predicted"/>
<organism evidence="1 2">
    <name type="scientific">Actinoplanes octamycinicus</name>
    <dbReference type="NCBI Taxonomy" id="135948"/>
    <lineage>
        <taxon>Bacteria</taxon>
        <taxon>Bacillati</taxon>
        <taxon>Actinomycetota</taxon>
        <taxon>Actinomycetes</taxon>
        <taxon>Micromonosporales</taxon>
        <taxon>Micromonosporaceae</taxon>
        <taxon>Actinoplanes</taxon>
    </lineage>
</organism>
<keyword evidence="2" id="KW-1185">Reference proteome</keyword>
<dbReference type="AlphaFoldDB" id="A0A7W7H3X7"/>
<reference evidence="1 2" key="1">
    <citation type="submission" date="2020-08" db="EMBL/GenBank/DDBJ databases">
        <title>Sequencing the genomes of 1000 actinobacteria strains.</title>
        <authorList>
            <person name="Klenk H.-P."/>
        </authorList>
    </citation>
    <scope>NUCLEOTIDE SEQUENCE [LARGE SCALE GENOMIC DNA]</scope>
    <source>
        <strain evidence="1 2">DSM 45809</strain>
    </source>
</reference>
<gene>
    <name evidence="1" type="ORF">BJY16_007014</name>
</gene>
<dbReference type="Proteomes" id="UP000546162">
    <property type="component" value="Unassembled WGS sequence"/>
</dbReference>
<evidence type="ECO:0000313" key="1">
    <source>
        <dbReference type="EMBL" id="MBB4743555.1"/>
    </source>
</evidence>
<evidence type="ECO:0000313" key="2">
    <source>
        <dbReference type="Proteomes" id="UP000546162"/>
    </source>
</evidence>
<protein>
    <submittedName>
        <fullName evidence="1">Uncharacterized protein</fullName>
    </submittedName>
</protein>
<name>A0A7W7H3X7_9ACTN</name>
<sequence>METIVATGTWMYDGVAPTTVRVVMLDYDFWHALGEAEDDLDVDESPELNADGRLYYVRHRPGWPDGERTFWPDSQGFDTLEEAVAAAESAVPGPIRWQ</sequence>
<accession>A0A7W7H3X7</accession>
<dbReference type="EMBL" id="JACHNB010000001">
    <property type="protein sequence ID" value="MBB4743555.1"/>
    <property type="molecule type" value="Genomic_DNA"/>
</dbReference>
<dbReference type="RefSeq" id="WP_185043822.1">
    <property type="nucleotide sequence ID" value="NZ_BAABFG010000005.1"/>
</dbReference>